<dbReference type="EMBL" id="JAHESE010000009">
    <property type="protein sequence ID" value="MBT1708822.1"/>
    <property type="molecule type" value="Genomic_DNA"/>
</dbReference>
<keyword evidence="3" id="KW-1185">Reference proteome</keyword>
<name>A0AAP2GVD3_9BACT</name>
<feature type="transmembrane region" description="Helical" evidence="1">
    <location>
        <begin position="24"/>
        <end position="50"/>
    </location>
</feature>
<organism evidence="2 3">
    <name type="scientific">Dawidia cretensis</name>
    <dbReference type="NCBI Taxonomy" id="2782350"/>
    <lineage>
        <taxon>Bacteria</taxon>
        <taxon>Pseudomonadati</taxon>
        <taxon>Bacteroidota</taxon>
        <taxon>Cytophagia</taxon>
        <taxon>Cytophagales</taxon>
        <taxon>Chryseotaleaceae</taxon>
        <taxon>Dawidia</taxon>
    </lineage>
</organism>
<evidence type="ECO:0000313" key="3">
    <source>
        <dbReference type="Proteomes" id="UP001319080"/>
    </source>
</evidence>
<feature type="transmembrane region" description="Helical" evidence="1">
    <location>
        <begin position="111"/>
        <end position="131"/>
    </location>
</feature>
<protein>
    <submittedName>
        <fullName evidence="2">Uncharacterized protein</fullName>
    </submittedName>
</protein>
<dbReference type="Proteomes" id="UP001319080">
    <property type="component" value="Unassembled WGS sequence"/>
</dbReference>
<dbReference type="AlphaFoldDB" id="A0AAP2GVD3"/>
<keyword evidence="1" id="KW-0812">Transmembrane</keyword>
<proteinExistence type="predicted"/>
<reference evidence="2 3" key="1">
    <citation type="submission" date="2021-05" db="EMBL/GenBank/DDBJ databases">
        <title>A Polyphasic approach of four new species of the genus Ohtaekwangia: Ohtaekwangia histidinii sp. nov., Ohtaekwangia cretensis sp. nov., Ohtaekwangia indiensis sp. nov., Ohtaekwangia reichenbachii sp. nov. from diverse environment.</title>
        <authorList>
            <person name="Octaviana S."/>
        </authorList>
    </citation>
    <scope>NUCLEOTIDE SEQUENCE [LARGE SCALE GENOMIC DNA]</scope>
    <source>
        <strain evidence="2 3">PWU5</strain>
    </source>
</reference>
<feature type="transmembrane region" description="Helical" evidence="1">
    <location>
        <begin position="170"/>
        <end position="197"/>
    </location>
</feature>
<comment type="caution">
    <text evidence="2">The sequence shown here is derived from an EMBL/GenBank/DDBJ whole genome shotgun (WGS) entry which is preliminary data.</text>
</comment>
<evidence type="ECO:0000313" key="2">
    <source>
        <dbReference type="EMBL" id="MBT1708822.1"/>
    </source>
</evidence>
<accession>A0AAP2GVD3</accession>
<keyword evidence="1" id="KW-1133">Transmembrane helix</keyword>
<sequence>MKKIQEYEKDLASIRTMMERSAKFISLSGLSGVLAGIYALSGAVAAYFIAYYPVSPLRYRIYSVQDPATLLKLIAVALVVLIASLTTGIILSSRKARRDGSSLWTPASRRLLLSVSIPLLTGGIFALIMLGTGHYGLAAPACLVFYGLALIHGSANTVDEIRYLGYSEIILGLIATSFPGYGLIFWAIGFGLLHIFYGSIMYRKYEK</sequence>
<feature type="transmembrane region" description="Helical" evidence="1">
    <location>
        <begin position="70"/>
        <end position="91"/>
    </location>
</feature>
<evidence type="ECO:0000256" key="1">
    <source>
        <dbReference type="SAM" id="Phobius"/>
    </source>
</evidence>
<gene>
    <name evidence="2" type="ORF">KK062_11340</name>
</gene>
<feature type="transmembrane region" description="Helical" evidence="1">
    <location>
        <begin position="137"/>
        <end position="158"/>
    </location>
</feature>
<keyword evidence="1" id="KW-0472">Membrane</keyword>
<dbReference type="RefSeq" id="WP_254084413.1">
    <property type="nucleotide sequence ID" value="NZ_JAHESE010000009.1"/>
</dbReference>